<dbReference type="AlphaFoldDB" id="A0ABD2D2V5"/>
<proteinExistence type="predicted"/>
<accession>A0ABD2D2V5</accession>
<dbReference type="EMBL" id="JAYRBN010000002">
    <property type="protein sequence ID" value="KAL2751666.1"/>
    <property type="molecule type" value="Genomic_DNA"/>
</dbReference>
<name>A0ABD2D2V5_VESMC</name>
<sequence length="137" mass="15728">MGQVSATNKEVYYIPRHVVIKESSVTTNLRAVFDTSAKSNTEVSRNNILMIRPNIQDEIYQQESPKALSVRCCKTFIKSFLTIRYLKQLADDKKTSFSRIVAMLKNDFLLDDLTEIKKLSSVNYLAQMRRVMTLASI</sequence>
<organism evidence="1 2">
    <name type="scientific">Vespula maculifrons</name>
    <name type="common">Eastern yellow jacket</name>
    <name type="synonym">Wasp</name>
    <dbReference type="NCBI Taxonomy" id="7453"/>
    <lineage>
        <taxon>Eukaryota</taxon>
        <taxon>Metazoa</taxon>
        <taxon>Ecdysozoa</taxon>
        <taxon>Arthropoda</taxon>
        <taxon>Hexapoda</taxon>
        <taxon>Insecta</taxon>
        <taxon>Pterygota</taxon>
        <taxon>Neoptera</taxon>
        <taxon>Endopterygota</taxon>
        <taxon>Hymenoptera</taxon>
        <taxon>Apocrita</taxon>
        <taxon>Aculeata</taxon>
        <taxon>Vespoidea</taxon>
        <taxon>Vespidae</taxon>
        <taxon>Vespinae</taxon>
        <taxon>Vespula</taxon>
    </lineage>
</organism>
<comment type="caution">
    <text evidence="1">The sequence shown here is derived from an EMBL/GenBank/DDBJ whole genome shotgun (WGS) entry which is preliminary data.</text>
</comment>
<reference evidence="1 2" key="1">
    <citation type="journal article" date="2024" name="Ann. Entomol. Soc. Am.">
        <title>Genomic analyses of the southern and eastern yellowjacket wasps (Hymenoptera: Vespidae) reveal evolutionary signatures of social life.</title>
        <authorList>
            <person name="Catto M.A."/>
            <person name="Caine P.B."/>
            <person name="Orr S.E."/>
            <person name="Hunt B.G."/>
            <person name="Goodisman M.A.D."/>
        </authorList>
    </citation>
    <scope>NUCLEOTIDE SEQUENCE [LARGE SCALE GENOMIC DNA]</scope>
    <source>
        <strain evidence="1">232</strain>
        <tissue evidence="1">Head and thorax</tissue>
    </source>
</reference>
<protein>
    <submittedName>
        <fullName evidence="1">Uncharacterized protein</fullName>
    </submittedName>
</protein>
<dbReference type="Proteomes" id="UP001607303">
    <property type="component" value="Unassembled WGS sequence"/>
</dbReference>
<evidence type="ECO:0000313" key="1">
    <source>
        <dbReference type="EMBL" id="KAL2751666.1"/>
    </source>
</evidence>
<gene>
    <name evidence="1" type="ORF">V1477_000142</name>
</gene>
<keyword evidence="2" id="KW-1185">Reference proteome</keyword>
<evidence type="ECO:0000313" key="2">
    <source>
        <dbReference type="Proteomes" id="UP001607303"/>
    </source>
</evidence>